<organism evidence="1">
    <name type="scientific">Sesamum calycinum</name>
    <dbReference type="NCBI Taxonomy" id="2727403"/>
    <lineage>
        <taxon>Eukaryota</taxon>
        <taxon>Viridiplantae</taxon>
        <taxon>Streptophyta</taxon>
        <taxon>Embryophyta</taxon>
        <taxon>Tracheophyta</taxon>
        <taxon>Spermatophyta</taxon>
        <taxon>Magnoliopsida</taxon>
        <taxon>eudicotyledons</taxon>
        <taxon>Gunneridae</taxon>
        <taxon>Pentapetalae</taxon>
        <taxon>asterids</taxon>
        <taxon>lamiids</taxon>
        <taxon>Lamiales</taxon>
        <taxon>Pedaliaceae</taxon>
        <taxon>Sesamum</taxon>
    </lineage>
</organism>
<sequence>MCDLGASINVMALAIYESLNVSPLKETGVVVQLVDHSIVYPEGVLKDVLVQVNELVFPADVYALNMMENTSPNSTFILLGRLFLKTSKTKIDVDAEILFMEFDNEVVSFHIDGVIKF</sequence>
<comment type="caution">
    <text evidence="1">The sequence shown here is derived from an EMBL/GenBank/DDBJ whole genome shotgun (WGS) entry which is preliminary data.</text>
</comment>
<evidence type="ECO:0000313" key="1">
    <source>
        <dbReference type="EMBL" id="KAL0313655.1"/>
    </source>
</evidence>
<dbReference type="EMBL" id="JACGWM010000150">
    <property type="protein sequence ID" value="KAL0313655.1"/>
    <property type="molecule type" value="Genomic_DNA"/>
</dbReference>
<reference evidence="1" key="1">
    <citation type="submission" date="2020-06" db="EMBL/GenBank/DDBJ databases">
        <authorList>
            <person name="Li T."/>
            <person name="Hu X."/>
            <person name="Zhang T."/>
            <person name="Song X."/>
            <person name="Zhang H."/>
            <person name="Dai N."/>
            <person name="Sheng W."/>
            <person name="Hou X."/>
            <person name="Wei L."/>
        </authorList>
    </citation>
    <scope>NUCLEOTIDE SEQUENCE</scope>
    <source>
        <strain evidence="1">KEN8</strain>
        <tissue evidence="1">Leaf</tissue>
    </source>
</reference>
<dbReference type="InterPro" id="IPR021109">
    <property type="entry name" value="Peptidase_aspartic_dom_sf"/>
</dbReference>
<reference evidence="1" key="2">
    <citation type="journal article" date="2024" name="Plant">
        <title>Genomic evolution and insights into agronomic trait innovations of Sesamum species.</title>
        <authorList>
            <person name="Miao H."/>
            <person name="Wang L."/>
            <person name="Qu L."/>
            <person name="Liu H."/>
            <person name="Sun Y."/>
            <person name="Le M."/>
            <person name="Wang Q."/>
            <person name="Wei S."/>
            <person name="Zheng Y."/>
            <person name="Lin W."/>
            <person name="Duan Y."/>
            <person name="Cao H."/>
            <person name="Xiong S."/>
            <person name="Wang X."/>
            <person name="Wei L."/>
            <person name="Li C."/>
            <person name="Ma Q."/>
            <person name="Ju M."/>
            <person name="Zhao R."/>
            <person name="Li G."/>
            <person name="Mu C."/>
            <person name="Tian Q."/>
            <person name="Mei H."/>
            <person name="Zhang T."/>
            <person name="Gao T."/>
            <person name="Zhang H."/>
        </authorList>
    </citation>
    <scope>NUCLEOTIDE SEQUENCE</scope>
    <source>
        <strain evidence="1">KEN8</strain>
    </source>
</reference>
<dbReference type="CDD" id="cd00303">
    <property type="entry name" value="retropepsin_like"/>
    <property type="match status" value="1"/>
</dbReference>
<proteinExistence type="predicted"/>
<dbReference type="PANTHER" id="PTHR33067">
    <property type="entry name" value="RNA-DIRECTED DNA POLYMERASE-RELATED"/>
    <property type="match status" value="1"/>
</dbReference>
<dbReference type="Gene3D" id="2.40.70.10">
    <property type="entry name" value="Acid Proteases"/>
    <property type="match status" value="1"/>
</dbReference>
<protein>
    <submittedName>
        <fullName evidence="1">Uncharacterized protein</fullName>
    </submittedName>
</protein>
<name>A0AAW2L349_9LAMI</name>
<dbReference type="AlphaFoldDB" id="A0AAW2L349"/>
<accession>A0AAW2L349</accession>
<dbReference type="PANTHER" id="PTHR33067:SF15">
    <property type="entry name" value="RNA-DIRECTED DNA POLYMERASE"/>
    <property type="match status" value="1"/>
</dbReference>
<gene>
    <name evidence="1" type="ORF">Scaly_2913600</name>
</gene>